<feature type="transmembrane region" description="Helical" evidence="22">
    <location>
        <begin position="138"/>
        <end position="158"/>
    </location>
</feature>
<dbReference type="Pfam" id="PF01098">
    <property type="entry name" value="FTSW_RODA_SPOVE"/>
    <property type="match status" value="1"/>
</dbReference>
<evidence type="ECO:0000313" key="24">
    <source>
        <dbReference type="Proteomes" id="UP001205748"/>
    </source>
</evidence>
<reference evidence="23" key="1">
    <citation type="submission" date="2022-07" db="EMBL/GenBank/DDBJ databases">
        <title>Enhanced cultured diversity of the mouse gut microbiota enables custom-made synthetic communities.</title>
        <authorList>
            <person name="Afrizal A."/>
        </authorList>
    </citation>
    <scope>NUCLEOTIDE SEQUENCE</scope>
    <source>
        <strain evidence="23">DSM 28593</strain>
    </source>
</reference>
<keyword evidence="11 22" id="KW-0472">Membrane</keyword>
<dbReference type="NCBIfam" id="TIGR02614">
    <property type="entry name" value="ftsW"/>
    <property type="match status" value="1"/>
</dbReference>
<keyword evidence="4" id="KW-0132">Cell division</keyword>
<dbReference type="InterPro" id="IPR013437">
    <property type="entry name" value="FtsW"/>
</dbReference>
<dbReference type="GO" id="GO:0071555">
    <property type="term" value="P:cell wall organization"/>
    <property type="evidence" value="ECO:0007669"/>
    <property type="project" value="UniProtKB-KW"/>
</dbReference>
<evidence type="ECO:0000256" key="15">
    <source>
        <dbReference type="ARBA" id="ARBA00033270"/>
    </source>
</evidence>
<evidence type="ECO:0000256" key="17">
    <source>
        <dbReference type="ARBA" id="ARBA00041185"/>
    </source>
</evidence>
<evidence type="ECO:0000256" key="8">
    <source>
        <dbReference type="ARBA" id="ARBA00022960"/>
    </source>
</evidence>
<feature type="transmembrane region" description="Helical" evidence="22">
    <location>
        <begin position="7"/>
        <end position="29"/>
    </location>
</feature>
<evidence type="ECO:0000256" key="10">
    <source>
        <dbReference type="ARBA" id="ARBA00022989"/>
    </source>
</evidence>
<evidence type="ECO:0000256" key="9">
    <source>
        <dbReference type="ARBA" id="ARBA00022984"/>
    </source>
</evidence>
<dbReference type="Proteomes" id="UP001205748">
    <property type="component" value="Unassembled WGS sequence"/>
</dbReference>
<dbReference type="PANTHER" id="PTHR30474">
    <property type="entry name" value="CELL CYCLE PROTEIN"/>
    <property type="match status" value="1"/>
</dbReference>
<evidence type="ECO:0000256" key="5">
    <source>
        <dbReference type="ARBA" id="ARBA00022676"/>
    </source>
</evidence>
<name>A0AAE3KYR0_9FIRM</name>
<sequence length="367" mass="39763">MAKKNPADFIIIFSVVLLTSLGIIMVFSASQYSAGIRFNDDFYFLKGQLRWAVLGFIVMGVASKFPYKKLRKFSKIILLICIILLIVVLIPGLGRNVKGATRWIGIGPFTLQPSEVVKLGMIIFMADSLSKKREEIRTFSKGILPYLALALLVCGLIFVEPDLSTSVVVAGIIFAMMFVAGANLKHIVGLGSLSIPVLGVLIATASYRLKRFTSFLNPWEDIAGDGYQVVQSLLALGSGGLFGQGLGNGKQKLLYIPEAQNDFILAHIGEELGLIGTVTILFLFMLLIWRGIRIALHAPDMFASLFACGIVFMIGFQVLINVAVVTSFMPVTGMPLPFISAGGSSLVFLLGGIGVLLNISRYTKLDS</sequence>
<evidence type="ECO:0000256" key="4">
    <source>
        <dbReference type="ARBA" id="ARBA00022618"/>
    </source>
</evidence>
<keyword evidence="13" id="KW-0961">Cell wall biogenesis/degradation</keyword>
<feature type="transmembrane region" description="Helical" evidence="22">
    <location>
        <begin position="301"/>
        <end position="324"/>
    </location>
</feature>
<comment type="similarity">
    <text evidence="16">Belongs to the SEDS family. FtsW subfamily.</text>
</comment>
<keyword evidence="10 22" id="KW-1133">Transmembrane helix</keyword>
<dbReference type="RefSeq" id="WP_257529485.1">
    <property type="nucleotide sequence ID" value="NZ_JANKAS010000002.1"/>
</dbReference>
<dbReference type="GO" id="GO:0015648">
    <property type="term" value="F:lipid-linked peptidoglycan transporter activity"/>
    <property type="evidence" value="ECO:0007669"/>
    <property type="project" value="TreeGrafter"/>
</dbReference>
<evidence type="ECO:0000256" key="22">
    <source>
        <dbReference type="SAM" id="Phobius"/>
    </source>
</evidence>
<dbReference type="InterPro" id="IPR001182">
    <property type="entry name" value="FtsW/RodA"/>
</dbReference>
<keyword evidence="9" id="KW-0573">Peptidoglycan synthesis</keyword>
<dbReference type="EMBL" id="JANKAS010000002">
    <property type="protein sequence ID" value="MCR1898020.1"/>
    <property type="molecule type" value="Genomic_DNA"/>
</dbReference>
<feature type="transmembrane region" description="Helical" evidence="22">
    <location>
        <begin position="336"/>
        <end position="359"/>
    </location>
</feature>
<evidence type="ECO:0000256" key="14">
    <source>
        <dbReference type="ARBA" id="ARBA00032370"/>
    </source>
</evidence>
<comment type="catalytic activity">
    <reaction evidence="20">
        <text>[GlcNAc-(1-&gt;4)-Mur2Ac(oyl-L-Ala-gamma-D-Glu-L-Lys-D-Ala-D-Ala)](n)-di-trans,octa-cis-undecaprenyl diphosphate + beta-D-GlcNAc-(1-&gt;4)-Mur2Ac(oyl-L-Ala-gamma-D-Glu-L-Lys-D-Ala-D-Ala)-di-trans,octa-cis-undecaprenyl diphosphate = [GlcNAc-(1-&gt;4)-Mur2Ac(oyl-L-Ala-gamma-D-Glu-L-Lys-D-Ala-D-Ala)](n+1)-di-trans,octa-cis-undecaprenyl diphosphate + di-trans,octa-cis-undecaprenyl diphosphate + H(+)</text>
        <dbReference type="Rhea" id="RHEA:23708"/>
        <dbReference type="Rhea" id="RHEA-COMP:9602"/>
        <dbReference type="Rhea" id="RHEA-COMP:9603"/>
        <dbReference type="ChEBI" id="CHEBI:15378"/>
        <dbReference type="ChEBI" id="CHEBI:58405"/>
        <dbReference type="ChEBI" id="CHEBI:60033"/>
        <dbReference type="ChEBI" id="CHEBI:78435"/>
        <dbReference type="EC" id="2.4.99.28"/>
    </reaction>
</comment>
<accession>A0AAE3KYR0</accession>
<evidence type="ECO:0000256" key="18">
    <source>
        <dbReference type="ARBA" id="ARBA00041418"/>
    </source>
</evidence>
<evidence type="ECO:0000256" key="11">
    <source>
        <dbReference type="ARBA" id="ARBA00023136"/>
    </source>
</evidence>
<dbReference type="GO" id="GO:0008955">
    <property type="term" value="F:peptidoglycan glycosyltransferase activity"/>
    <property type="evidence" value="ECO:0007669"/>
    <property type="project" value="UniProtKB-EC"/>
</dbReference>
<keyword evidence="24" id="KW-1185">Reference proteome</keyword>
<dbReference type="GO" id="GO:0009252">
    <property type="term" value="P:peptidoglycan biosynthetic process"/>
    <property type="evidence" value="ECO:0007669"/>
    <property type="project" value="UniProtKB-KW"/>
</dbReference>
<dbReference type="GO" id="GO:0051301">
    <property type="term" value="P:cell division"/>
    <property type="evidence" value="ECO:0007669"/>
    <property type="project" value="UniProtKB-KW"/>
</dbReference>
<comment type="subcellular location">
    <subcellularLocation>
        <location evidence="1">Cell membrane</location>
        <topology evidence="1">Multi-pass membrane protein</topology>
    </subcellularLocation>
</comment>
<feature type="transmembrane region" description="Helical" evidence="22">
    <location>
        <begin position="76"/>
        <end position="94"/>
    </location>
</feature>
<evidence type="ECO:0000256" key="1">
    <source>
        <dbReference type="ARBA" id="ARBA00004651"/>
    </source>
</evidence>
<evidence type="ECO:0000256" key="13">
    <source>
        <dbReference type="ARBA" id="ARBA00023316"/>
    </source>
</evidence>
<dbReference type="NCBIfam" id="TIGR02615">
    <property type="entry name" value="spoVE"/>
    <property type="match status" value="1"/>
</dbReference>
<feature type="transmembrane region" description="Helical" evidence="22">
    <location>
        <begin position="187"/>
        <end position="209"/>
    </location>
</feature>
<proteinExistence type="inferred from homology"/>
<keyword evidence="8" id="KW-0133">Cell shape</keyword>
<evidence type="ECO:0000256" key="7">
    <source>
        <dbReference type="ARBA" id="ARBA00022692"/>
    </source>
</evidence>
<dbReference type="GO" id="GO:0008360">
    <property type="term" value="P:regulation of cell shape"/>
    <property type="evidence" value="ECO:0007669"/>
    <property type="project" value="UniProtKB-KW"/>
</dbReference>
<dbReference type="EC" id="2.4.99.28" evidence="19"/>
<comment type="function">
    <text evidence="21">Peptidoglycan polymerase that is essential for cell division.</text>
</comment>
<keyword evidence="5" id="KW-0328">Glycosyltransferase</keyword>
<evidence type="ECO:0000256" key="16">
    <source>
        <dbReference type="ARBA" id="ARBA00038053"/>
    </source>
</evidence>
<protein>
    <recommendedName>
        <fullName evidence="17">Probable peptidoglycan glycosyltransferase FtsW</fullName>
        <ecNumber evidence="19">2.4.99.28</ecNumber>
    </recommendedName>
    <alternativeName>
        <fullName evidence="18">Cell division protein FtsW</fullName>
    </alternativeName>
    <alternativeName>
        <fullName evidence="15">Cell wall polymerase</fullName>
    </alternativeName>
    <alternativeName>
        <fullName evidence="14">Peptidoglycan polymerase</fullName>
    </alternativeName>
</protein>
<dbReference type="PANTHER" id="PTHR30474:SF2">
    <property type="entry name" value="PEPTIDOGLYCAN GLYCOSYLTRANSFERASE FTSW-RELATED"/>
    <property type="match status" value="1"/>
</dbReference>
<dbReference type="GO" id="GO:0005886">
    <property type="term" value="C:plasma membrane"/>
    <property type="evidence" value="ECO:0007669"/>
    <property type="project" value="UniProtKB-SubCell"/>
</dbReference>
<feature type="transmembrane region" description="Helical" evidence="22">
    <location>
        <begin position="49"/>
        <end position="67"/>
    </location>
</feature>
<dbReference type="AlphaFoldDB" id="A0AAE3KYR0"/>
<organism evidence="23 24">
    <name type="scientific">Irregularibacter muris</name>
    <dbReference type="NCBI Taxonomy" id="1796619"/>
    <lineage>
        <taxon>Bacteria</taxon>
        <taxon>Bacillati</taxon>
        <taxon>Bacillota</taxon>
        <taxon>Clostridia</taxon>
        <taxon>Eubacteriales</taxon>
        <taxon>Eubacteriaceae</taxon>
        <taxon>Irregularibacter</taxon>
    </lineage>
</organism>
<dbReference type="GO" id="GO:0032153">
    <property type="term" value="C:cell division site"/>
    <property type="evidence" value="ECO:0007669"/>
    <property type="project" value="TreeGrafter"/>
</dbReference>
<evidence type="ECO:0000256" key="19">
    <source>
        <dbReference type="ARBA" id="ARBA00044770"/>
    </source>
</evidence>
<dbReference type="InterPro" id="IPR013438">
    <property type="entry name" value="SpoVE"/>
</dbReference>
<keyword evidence="6" id="KW-0808">Transferase</keyword>
<evidence type="ECO:0000256" key="6">
    <source>
        <dbReference type="ARBA" id="ARBA00022679"/>
    </source>
</evidence>
<comment type="pathway">
    <text evidence="2">Cell wall biogenesis; peptidoglycan biosynthesis.</text>
</comment>
<keyword evidence="3" id="KW-1003">Cell membrane</keyword>
<evidence type="ECO:0000256" key="2">
    <source>
        <dbReference type="ARBA" id="ARBA00004752"/>
    </source>
</evidence>
<feature type="transmembrane region" description="Helical" evidence="22">
    <location>
        <begin position="272"/>
        <end position="289"/>
    </location>
</feature>
<keyword evidence="7 22" id="KW-0812">Transmembrane</keyword>
<evidence type="ECO:0000256" key="20">
    <source>
        <dbReference type="ARBA" id="ARBA00049902"/>
    </source>
</evidence>
<evidence type="ECO:0000256" key="3">
    <source>
        <dbReference type="ARBA" id="ARBA00022475"/>
    </source>
</evidence>
<feature type="transmembrane region" description="Helical" evidence="22">
    <location>
        <begin position="164"/>
        <end position="180"/>
    </location>
</feature>
<comment type="caution">
    <text evidence="23">The sequence shown here is derived from an EMBL/GenBank/DDBJ whole genome shotgun (WGS) entry which is preliminary data.</text>
</comment>
<keyword evidence="12" id="KW-0131">Cell cycle</keyword>
<evidence type="ECO:0000256" key="12">
    <source>
        <dbReference type="ARBA" id="ARBA00023306"/>
    </source>
</evidence>
<gene>
    <name evidence="23" type="primary">spoVE</name>
    <name evidence="23" type="ORF">NSA47_03325</name>
</gene>
<evidence type="ECO:0000256" key="21">
    <source>
        <dbReference type="ARBA" id="ARBA00049966"/>
    </source>
</evidence>
<evidence type="ECO:0000313" key="23">
    <source>
        <dbReference type="EMBL" id="MCR1898020.1"/>
    </source>
</evidence>